<dbReference type="Pfam" id="PF00063">
    <property type="entry name" value="Myosin_head"/>
    <property type="match status" value="1"/>
</dbReference>
<evidence type="ECO:0000256" key="6">
    <source>
        <dbReference type="ARBA" id="ARBA00023054"/>
    </source>
</evidence>
<dbReference type="GO" id="GO:0030048">
    <property type="term" value="P:actin filament-based movement"/>
    <property type="evidence" value="ECO:0007669"/>
    <property type="project" value="UniProtKB-ARBA"/>
</dbReference>
<keyword evidence="4" id="KW-0067">ATP-binding</keyword>
<comment type="similarity">
    <text evidence="1">Belongs to the TRAFAC class myosin-kinesin ATPase superfamily. Myosin family. Plant myosin class XI subfamily.</text>
</comment>
<evidence type="ECO:0000256" key="1">
    <source>
        <dbReference type="ARBA" id="ARBA00008049"/>
    </source>
</evidence>
<dbReference type="Gene3D" id="3.30.70.1590">
    <property type="match status" value="1"/>
</dbReference>
<keyword evidence="7" id="KW-0518">Myosin</keyword>
<evidence type="ECO:0000256" key="5">
    <source>
        <dbReference type="ARBA" id="ARBA00022860"/>
    </source>
</evidence>
<dbReference type="GO" id="GO:0000146">
    <property type="term" value="F:microfilament motor activity"/>
    <property type="evidence" value="ECO:0007669"/>
    <property type="project" value="TreeGrafter"/>
</dbReference>
<dbReference type="PROSITE" id="PS50096">
    <property type="entry name" value="IQ"/>
    <property type="match status" value="5"/>
</dbReference>
<dbReference type="PANTHER" id="PTHR13140:SF270">
    <property type="entry name" value="MYOSIN-12"/>
    <property type="match status" value="1"/>
</dbReference>
<evidence type="ECO:0000256" key="9">
    <source>
        <dbReference type="ARBA" id="ARBA00023203"/>
    </source>
</evidence>
<dbReference type="GO" id="GO:0007015">
    <property type="term" value="P:actin filament organization"/>
    <property type="evidence" value="ECO:0007669"/>
    <property type="project" value="InterPro"/>
</dbReference>
<dbReference type="PROSITE" id="PS51844">
    <property type="entry name" value="SH3_LIKE"/>
    <property type="match status" value="1"/>
</dbReference>
<dbReference type="InterPro" id="IPR000048">
    <property type="entry name" value="IQ_motif_EF-hand-BS"/>
</dbReference>
<dbReference type="FunFam" id="1.20.5.190:FF:000001">
    <property type="entry name" value="unconventional myosin-Va"/>
    <property type="match status" value="3"/>
</dbReference>
<dbReference type="FunFam" id="1.20.120.720:FF:000011">
    <property type="entry name" value="Myosin 2"/>
    <property type="match status" value="1"/>
</dbReference>
<dbReference type="Gene3D" id="1.20.58.530">
    <property type="match status" value="1"/>
</dbReference>
<dbReference type="GO" id="GO:0005737">
    <property type="term" value="C:cytoplasm"/>
    <property type="evidence" value="ECO:0007669"/>
    <property type="project" value="TreeGrafter"/>
</dbReference>
<evidence type="ECO:0000256" key="4">
    <source>
        <dbReference type="ARBA" id="ARBA00022840"/>
    </source>
</evidence>
<dbReference type="Gene3D" id="1.20.5.190">
    <property type="match status" value="3"/>
</dbReference>
<gene>
    <name evidence="10" type="ORF">Lalb_Chr25g0283981</name>
</gene>
<dbReference type="InterPro" id="IPR004009">
    <property type="entry name" value="SH3_Myosin"/>
</dbReference>
<dbReference type="PROSITE" id="PS51126">
    <property type="entry name" value="DILUTE"/>
    <property type="match status" value="1"/>
</dbReference>
<organism evidence="10 11">
    <name type="scientific">Lupinus albus</name>
    <name type="common">White lupine</name>
    <name type="synonym">Lupinus termis</name>
    <dbReference type="NCBI Taxonomy" id="3870"/>
    <lineage>
        <taxon>Eukaryota</taxon>
        <taxon>Viridiplantae</taxon>
        <taxon>Streptophyta</taxon>
        <taxon>Embryophyta</taxon>
        <taxon>Tracheophyta</taxon>
        <taxon>Spermatophyta</taxon>
        <taxon>Magnoliopsida</taxon>
        <taxon>eudicotyledons</taxon>
        <taxon>Gunneridae</taxon>
        <taxon>Pentapetalae</taxon>
        <taxon>rosids</taxon>
        <taxon>fabids</taxon>
        <taxon>Fabales</taxon>
        <taxon>Fabaceae</taxon>
        <taxon>Papilionoideae</taxon>
        <taxon>50 kb inversion clade</taxon>
        <taxon>genistoids sensu lato</taxon>
        <taxon>core genistoids</taxon>
        <taxon>Genisteae</taxon>
        <taxon>Lupinus</taxon>
    </lineage>
</organism>
<keyword evidence="2" id="KW-0677">Repeat</keyword>
<evidence type="ECO:0000313" key="10">
    <source>
        <dbReference type="EMBL" id="KAE9584962.1"/>
    </source>
</evidence>
<dbReference type="FunFam" id="1.10.10.820:FF:000001">
    <property type="entry name" value="Myosin heavy chain"/>
    <property type="match status" value="1"/>
</dbReference>
<dbReference type="InterPro" id="IPR037975">
    <property type="entry name" value="MyosinXI_CBD"/>
</dbReference>
<name>A0A6A4N359_LUPAL</name>
<dbReference type="SMART" id="SM00015">
    <property type="entry name" value="IQ"/>
    <property type="match status" value="6"/>
</dbReference>
<keyword evidence="6" id="KW-0175">Coiled coil</keyword>
<evidence type="ECO:0000256" key="7">
    <source>
        <dbReference type="ARBA" id="ARBA00023123"/>
    </source>
</evidence>
<dbReference type="InterPro" id="IPR001609">
    <property type="entry name" value="Myosin_head_motor_dom-like"/>
</dbReference>
<dbReference type="Pfam" id="PF00612">
    <property type="entry name" value="IQ"/>
    <property type="match status" value="4"/>
</dbReference>
<dbReference type="OrthoDB" id="6108017at2759"/>
<evidence type="ECO:0000256" key="3">
    <source>
        <dbReference type="ARBA" id="ARBA00022741"/>
    </source>
</evidence>
<dbReference type="GO" id="GO:0005524">
    <property type="term" value="F:ATP binding"/>
    <property type="evidence" value="ECO:0007669"/>
    <property type="project" value="UniProtKB-UniRule"/>
</dbReference>
<keyword evidence="11" id="KW-1185">Reference proteome</keyword>
<dbReference type="CDD" id="cd01384">
    <property type="entry name" value="MYSc_Myo11"/>
    <property type="match status" value="1"/>
</dbReference>
<accession>A0A6A4N359</accession>
<dbReference type="SMART" id="SM01132">
    <property type="entry name" value="DIL"/>
    <property type="match status" value="1"/>
</dbReference>
<keyword evidence="3" id="KW-0547">Nucleotide-binding</keyword>
<evidence type="ECO:0000256" key="2">
    <source>
        <dbReference type="ARBA" id="ARBA00022737"/>
    </source>
</evidence>
<dbReference type="Proteomes" id="UP000447434">
    <property type="component" value="Chromosome 25"/>
</dbReference>
<dbReference type="PROSITE" id="PS51456">
    <property type="entry name" value="MYOSIN_MOTOR"/>
    <property type="match status" value="1"/>
</dbReference>
<dbReference type="InterPro" id="IPR036961">
    <property type="entry name" value="Kinesin_motor_dom_sf"/>
</dbReference>
<keyword evidence="9" id="KW-0009">Actin-binding</keyword>
<dbReference type="Pfam" id="PF01843">
    <property type="entry name" value="DIL"/>
    <property type="match status" value="1"/>
</dbReference>
<dbReference type="Gene3D" id="1.10.10.820">
    <property type="match status" value="1"/>
</dbReference>
<proteinExistence type="inferred from homology"/>
<dbReference type="InterPro" id="IPR027417">
    <property type="entry name" value="P-loop_NTPase"/>
</dbReference>
<sequence length="1593" mass="181750">MGTPVNIIVGSQVWVEDPEIAWIHGEVTEINGKKVKIITTDGKSVVKEISSIYPKDTEAPPAGVDDMTKLAYLHEPGVLYNLACRFSLNEIYTYTGNILIAVNPFRRLPHLYDIHMMEQYKGAAFGELSPHLFAVADTCYRAMINENGSQSILVSGESGAGKTETTKMLMRYLAFMGGRSNTEGRTVEQQVLESNPVLEAFGNAKTVKNNNSSRFGKFVEIQFDKNGKISGAAIRTYLLERSRVCQVSDPERNYHCFYMLCAAPPEDLKKYKLGDPRQFHYLNQSNCYKVSNVDDAKEYMETRNAMDIVGINQDEQDAIFRVVAAILHLGNVNFIKGKEFDSSKLKDDKSLVHLRIVAELLMCDEKSLQDSLCQRVIVTPDGNITKPLDPDAAALSRDALAKTVYSRLFDWIVDKINSSIGQDSNAVSIIGVLDIYGFESFKINSFEQLCINLTNEKLQQHFNQARLQLLNIHVFKMEQEEYTKEEINWSYVEFVDNQDVLDLIEKKPGGIIALLDEACMFPKSTHETFAQKMYQTYKAHKRFKKPKLARTDFTINHYAGDVTYQAEYFLDKNKDYVVAEHQALLWASKCNFVANLFPPLPEETSKQSKFSSIGAQFKQQLQSLMEILSTTEPHYIRCVKPNTVLQPGIFENYNVLNQLRCGGVLEAIRISCAGYPTKRTFEEFLDRFGMLAPSVLDGSDEKTASIAICDEMGLKGYQMGKTKVFLRAGQMAELDARRAEVLAKAARRIQRKIRTHLTRKEFITLRKATIHIQKTWRAKLARKVYGDMRREAASIRIQKYVRAHRARMYYTSLQASTIVIQSGLRALAARNEYSHRKRTKASIKVQTQWRRALALFDYKQQKKATITLQCLWRAKVAKKELRKLRMAARDAGALKEAKDKLEKRVEELTWRLDIEKHMRVDLEETKGQEIAKLQNALLEMQAQLDEAHAAIIHEKEAAILAIEQAPPVIKEVHVVDNTKLELLTNKNEELESEVEELMKKIEVFEVRFLEIENENQSRLKEAEEAQLKAMQLQETIERLESSLSNLESENQVLCQKALEESKNEELSEEIKVLKDQIENLESKNEFLRCEAAAAASIEQKVHPEKIATDQVQEVVPLEQIQQRVISDNMTAQIKNLDNGNQTQKELHARKEPRAPVSFLAKQRSLTDRQQESYDILLKCLTEDKRFEKNRPAVACIVYKALLHWRSFEAEKTHIFDKIIHAIRLSIESQEGINNLAYWLSTTSTLLFYLQCTLKASNSTRAVSRNRNSPATLFGKMAQGLRSTSTGTGFSSGYGGIVDKPNEKSKVDAKYPAILFKQHLTAYVEKIYGMIHDSLKKEISPFLNLCIQAPRSIRTRSIRGSSRNIHSNIVAKQQALHMHWKSIVTKLDHALSILSDNYVPSIITRKIFSQVFSFMNVQIFNSLLLRRECCSFSNGEYLKAGLHELELWCLKATDQFAGSSWCDLKHIRQAVGFLVLHQKAQKSLEEITNELCPVLSIPQIYRIGTMFWDDKYGAQGLSQEVISRMRVLMTEDSINILSNSFLLEVDSSIPFLMEEIFRSMSDISISDMDVDPPSILRQRSDFQFLLQQIDSDSH</sequence>
<dbReference type="GO" id="GO:0016020">
    <property type="term" value="C:membrane"/>
    <property type="evidence" value="ECO:0007669"/>
    <property type="project" value="TreeGrafter"/>
</dbReference>
<comment type="caution">
    <text evidence="10">The sequence shown here is derived from an EMBL/GenBank/DDBJ whole genome shotgun (WGS) entry which is preliminary data.</text>
</comment>
<dbReference type="SMART" id="SM00242">
    <property type="entry name" value="MYSc"/>
    <property type="match status" value="1"/>
</dbReference>
<dbReference type="Gene3D" id="1.20.120.720">
    <property type="entry name" value="Myosin VI head, motor domain, U50 subdomain"/>
    <property type="match status" value="1"/>
</dbReference>
<protein>
    <submittedName>
        <fullName evidence="10">Putative myosin ATPase</fullName>
    </submittedName>
</protein>
<dbReference type="PANTHER" id="PTHR13140">
    <property type="entry name" value="MYOSIN"/>
    <property type="match status" value="1"/>
</dbReference>
<dbReference type="GO" id="GO:0005516">
    <property type="term" value="F:calmodulin binding"/>
    <property type="evidence" value="ECO:0007669"/>
    <property type="project" value="UniProtKB-KW"/>
</dbReference>
<dbReference type="GO" id="GO:0051015">
    <property type="term" value="F:actin filament binding"/>
    <property type="evidence" value="ECO:0007669"/>
    <property type="project" value="TreeGrafter"/>
</dbReference>
<evidence type="ECO:0000256" key="8">
    <source>
        <dbReference type="ARBA" id="ARBA00023175"/>
    </source>
</evidence>
<reference evidence="11" key="1">
    <citation type="journal article" date="2020" name="Nat. Commun.">
        <title>Genome sequence of the cluster root forming white lupin.</title>
        <authorList>
            <person name="Hufnagel B."/>
            <person name="Marques A."/>
            <person name="Soriano A."/>
            <person name="Marques L."/>
            <person name="Divol F."/>
            <person name="Doumas P."/>
            <person name="Sallet E."/>
            <person name="Mancinotti D."/>
            <person name="Carrere S."/>
            <person name="Marande W."/>
            <person name="Arribat S."/>
            <person name="Keller J."/>
            <person name="Huneau C."/>
            <person name="Blein T."/>
            <person name="Aime D."/>
            <person name="Laguerre M."/>
            <person name="Taylor J."/>
            <person name="Schubert V."/>
            <person name="Nelson M."/>
            <person name="Geu-Flores F."/>
            <person name="Crespi M."/>
            <person name="Gallardo-Guerrero K."/>
            <person name="Delaux P.-M."/>
            <person name="Salse J."/>
            <person name="Berges H."/>
            <person name="Guyot R."/>
            <person name="Gouzy J."/>
            <person name="Peret B."/>
        </authorList>
    </citation>
    <scope>NUCLEOTIDE SEQUENCE [LARGE SCALE GENOMIC DNA]</scope>
    <source>
        <strain evidence="11">cv. Amiga</strain>
    </source>
</reference>
<keyword evidence="5" id="KW-0112">Calmodulin-binding</keyword>
<dbReference type="Pfam" id="PF02736">
    <property type="entry name" value="Myosin_N"/>
    <property type="match status" value="1"/>
</dbReference>
<dbReference type="InterPro" id="IPR002710">
    <property type="entry name" value="Dilute_dom"/>
</dbReference>
<dbReference type="InterPro" id="IPR036018">
    <property type="entry name" value="MYSc_Myo11"/>
</dbReference>
<dbReference type="Gene3D" id="3.40.850.10">
    <property type="entry name" value="Kinesin motor domain"/>
    <property type="match status" value="1"/>
</dbReference>
<dbReference type="GO" id="GO:0016459">
    <property type="term" value="C:myosin complex"/>
    <property type="evidence" value="ECO:0007669"/>
    <property type="project" value="UniProtKB-KW"/>
</dbReference>
<dbReference type="CDD" id="cd15475">
    <property type="entry name" value="MyosinXI_CBD"/>
    <property type="match status" value="1"/>
</dbReference>
<dbReference type="PRINTS" id="PR00193">
    <property type="entry name" value="MYOSINHEAVY"/>
</dbReference>
<dbReference type="SUPFAM" id="SSF52540">
    <property type="entry name" value="P-loop containing nucleoside triphosphate hydrolases"/>
    <property type="match status" value="2"/>
</dbReference>
<dbReference type="EMBL" id="WOCE01000025">
    <property type="protein sequence ID" value="KAE9584962.1"/>
    <property type="molecule type" value="Genomic_DNA"/>
</dbReference>
<keyword evidence="8" id="KW-0505">Motor protein</keyword>
<evidence type="ECO:0000313" key="11">
    <source>
        <dbReference type="Proteomes" id="UP000447434"/>
    </source>
</evidence>